<dbReference type="InterPro" id="IPR027417">
    <property type="entry name" value="P-loop_NTPase"/>
</dbReference>
<dbReference type="GeneID" id="88769222"/>
<dbReference type="InterPro" id="IPR025669">
    <property type="entry name" value="AAA_dom"/>
</dbReference>
<dbReference type="Pfam" id="PF13614">
    <property type="entry name" value="AAA_31"/>
    <property type="match status" value="1"/>
</dbReference>
<evidence type="ECO:0000313" key="3">
    <source>
        <dbReference type="Proteomes" id="UP000003477"/>
    </source>
</evidence>
<dbReference type="PANTHER" id="PTHR13696:SF99">
    <property type="entry name" value="COBYRINIC ACID AC-DIAMIDE SYNTHASE"/>
    <property type="match status" value="1"/>
</dbReference>
<dbReference type="PATRIC" id="fig|423471.3.peg.5540"/>
<accession>G5JET7</accession>
<feature type="domain" description="AAA" evidence="1">
    <location>
        <begin position="3"/>
        <end position="151"/>
    </location>
</feature>
<gene>
    <name evidence="2" type="ORF">CWATWH0003_B274</name>
</gene>
<dbReference type="AlphaFoldDB" id="G5JET7"/>
<dbReference type="CDD" id="cd02042">
    <property type="entry name" value="ParAB_family"/>
    <property type="match status" value="1"/>
</dbReference>
<protein>
    <submittedName>
        <fullName evidence="2">Chromosome (Plasmid) partitioning protein ParA</fullName>
    </submittedName>
</protein>
<dbReference type="PANTHER" id="PTHR13696">
    <property type="entry name" value="P-LOOP CONTAINING NUCLEOSIDE TRIPHOSPHATE HYDROLASE"/>
    <property type="match status" value="1"/>
</dbReference>
<proteinExistence type="predicted"/>
<dbReference type="RefSeq" id="WP_007313651.1">
    <property type="nucleotide sequence ID" value="NZ_AESD01001089.1"/>
</dbReference>
<dbReference type="EMBL" id="AESD01001089">
    <property type="protein sequence ID" value="EHJ09295.1"/>
    <property type="molecule type" value="Genomic_DNA"/>
</dbReference>
<sequence length="239" mass="25934">MLKVAVFNFKGGTGKSTTVINLGASLTSAKQRVLLIDLDGQRTLSFGLGLDGDMPTALDFLQGGEVQPMATKVKNLFLIPGALEMFQLQTDQDLFTPALSKLTDYDVCLMDCSPGLGITSVQAMLSSDRILIPVICEPAVLKGLSEAVQLIRGERPSVPIDVVRVRHRSRLLITKEAEELLTEAAPELNYQLLKTTIPENIAVAEAIAHSVPVTDYSSRSNGAKAYRALAKECQELWFS</sequence>
<dbReference type="SUPFAM" id="SSF52540">
    <property type="entry name" value="P-loop containing nucleoside triphosphate hydrolases"/>
    <property type="match status" value="1"/>
</dbReference>
<comment type="caution">
    <text evidence="2">The sequence shown here is derived from an EMBL/GenBank/DDBJ whole genome shotgun (WGS) entry which is preliminary data.</text>
</comment>
<dbReference type="InterPro" id="IPR050678">
    <property type="entry name" value="DNA_Partitioning_ATPase"/>
</dbReference>
<reference evidence="2 3" key="1">
    <citation type="journal article" date="2011" name="Front. Microbiol.">
        <title>Two Strains of Crocosphaera watsonii with Highly Conserved Genomes are Distinguished by Strain-Specific Features.</title>
        <authorList>
            <person name="Bench S.R."/>
            <person name="Ilikchyan I.N."/>
            <person name="Tripp H.J."/>
            <person name="Zehr J.P."/>
        </authorList>
    </citation>
    <scope>NUCLEOTIDE SEQUENCE [LARGE SCALE GENOMIC DNA]</scope>
    <source>
        <strain evidence="2 3">WH 0003</strain>
    </source>
</reference>
<evidence type="ECO:0000313" key="2">
    <source>
        <dbReference type="EMBL" id="EHJ09295.1"/>
    </source>
</evidence>
<dbReference type="Proteomes" id="UP000003477">
    <property type="component" value="Unassembled WGS sequence"/>
</dbReference>
<organism evidence="2 3">
    <name type="scientific">Crocosphaera watsonii WH 0003</name>
    <dbReference type="NCBI Taxonomy" id="423471"/>
    <lineage>
        <taxon>Bacteria</taxon>
        <taxon>Bacillati</taxon>
        <taxon>Cyanobacteriota</taxon>
        <taxon>Cyanophyceae</taxon>
        <taxon>Oscillatoriophycideae</taxon>
        <taxon>Chroococcales</taxon>
        <taxon>Aphanothecaceae</taxon>
        <taxon>Crocosphaera</taxon>
    </lineage>
</organism>
<dbReference type="Gene3D" id="3.40.50.300">
    <property type="entry name" value="P-loop containing nucleotide triphosphate hydrolases"/>
    <property type="match status" value="1"/>
</dbReference>
<name>G5JET7_CROWT</name>
<evidence type="ECO:0000259" key="1">
    <source>
        <dbReference type="Pfam" id="PF13614"/>
    </source>
</evidence>